<proteinExistence type="predicted"/>
<dbReference type="Proteomes" id="UP000233435">
    <property type="component" value="Unassembled WGS sequence"/>
</dbReference>
<comment type="caution">
    <text evidence="3">The sequence shown here is derived from an EMBL/GenBank/DDBJ whole genome shotgun (WGS) entry which is preliminary data.</text>
</comment>
<protein>
    <recommendedName>
        <fullName evidence="2">Phytase-like domain-containing protein</fullName>
    </recommendedName>
</protein>
<sequence>MKNILLVLFALFLVSACENDQAVVSENAVSLSLSKEAKFKSVPPQTVLDYNTQYVLPFELLTTTSEGVEIRNGGYGSATTAHPTKAGEFYALTDRGPNVDYADGKKFPVADYTPRIGHFAITKEGSVVLLNETLFKDPFGNTISGLPNPVGKGATGEIPYDINNNVLPYDDYGLDSEGLVALKDGSFWVSDEYGPHIVNYSAEGIELERISPYGINDGNGGRKLPKVFAKRRANRGMEGLAVTPNEKTLVGIMQSTMFNPSGGAATNRTVTRIVTFDLETGITKQYLYKQEANNLSNSEIVALSDKQFLVVERDGKYSGDGVVQKYIYKIDLEGATDVSGSNVEAELGMLINGKTLEGSSWDEITNAGIQPVKKELVADLAALTGYPHDKLEGLWLINHNTLGCINDDDFAVIDNDGNGVLDQKILPGTGGSIDSSSLYMIHF</sequence>
<evidence type="ECO:0000313" key="3">
    <source>
        <dbReference type="EMBL" id="PKQ44805.1"/>
    </source>
</evidence>
<dbReference type="PANTHER" id="PTHR37957:SF1">
    <property type="entry name" value="PHYTASE-LIKE DOMAIN-CONTAINING PROTEIN"/>
    <property type="match status" value="1"/>
</dbReference>
<keyword evidence="4" id="KW-1185">Reference proteome</keyword>
<reference evidence="3 4" key="1">
    <citation type="submission" date="2017-12" db="EMBL/GenBank/DDBJ databases">
        <title>Confluentibacter flavum sp. nov., isolated from the saline lake.</title>
        <authorList>
            <person name="Yu L."/>
        </authorList>
    </citation>
    <scope>NUCLEOTIDE SEQUENCE [LARGE SCALE GENOMIC DNA]</scope>
    <source>
        <strain evidence="3 4">3B</strain>
    </source>
</reference>
<dbReference type="PANTHER" id="PTHR37957">
    <property type="entry name" value="BLR7070 PROTEIN"/>
    <property type="match status" value="1"/>
</dbReference>
<feature type="signal peptide" evidence="1">
    <location>
        <begin position="1"/>
        <end position="22"/>
    </location>
</feature>
<feature type="chain" id="PRO_5014813949" description="Phytase-like domain-containing protein" evidence="1">
    <location>
        <begin position="23"/>
        <end position="443"/>
    </location>
</feature>
<dbReference type="SUPFAM" id="SSF101898">
    <property type="entry name" value="NHL repeat"/>
    <property type="match status" value="1"/>
</dbReference>
<evidence type="ECO:0000313" key="4">
    <source>
        <dbReference type="Proteomes" id="UP000233435"/>
    </source>
</evidence>
<dbReference type="RefSeq" id="WP_106660007.1">
    <property type="nucleotide sequence ID" value="NZ_PJEO01000041.1"/>
</dbReference>
<organism evidence="3 4">
    <name type="scientific">Confluentibacter flavum</name>
    <dbReference type="NCBI Taxonomy" id="1909700"/>
    <lineage>
        <taxon>Bacteria</taxon>
        <taxon>Pseudomonadati</taxon>
        <taxon>Bacteroidota</taxon>
        <taxon>Flavobacteriia</taxon>
        <taxon>Flavobacteriales</taxon>
        <taxon>Flavobacteriaceae</taxon>
        <taxon>Confluentibacter</taxon>
    </lineage>
</organism>
<name>A0A2N3HIK7_9FLAO</name>
<evidence type="ECO:0000259" key="2">
    <source>
        <dbReference type="Pfam" id="PF13449"/>
    </source>
</evidence>
<dbReference type="AlphaFoldDB" id="A0A2N3HIK7"/>
<evidence type="ECO:0000256" key="1">
    <source>
        <dbReference type="SAM" id="SignalP"/>
    </source>
</evidence>
<dbReference type="Pfam" id="PF13449">
    <property type="entry name" value="Phytase-like"/>
    <property type="match status" value="1"/>
</dbReference>
<gene>
    <name evidence="3" type="ORF">CSW08_11380</name>
</gene>
<keyword evidence="1" id="KW-0732">Signal</keyword>
<dbReference type="EMBL" id="PJEO01000041">
    <property type="protein sequence ID" value="PKQ44805.1"/>
    <property type="molecule type" value="Genomic_DNA"/>
</dbReference>
<feature type="domain" description="Phytase-like" evidence="2">
    <location>
        <begin position="73"/>
        <end position="410"/>
    </location>
</feature>
<dbReference type="OrthoDB" id="9803927at2"/>
<accession>A0A2N3HIK7</accession>
<dbReference type="InterPro" id="IPR027372">
    <property type="entry name" value="Phytase-like_dom"/>
</dbReference>
<dbReference type="PROSITE" id="PS51257">
    <property type="entry name" value="PROKAR_LIPOPROTEIN"/>
    <property type="match status" value="1"/>
</dbReference>